<reference evidence="10 11" key="1">
    <citation type="submission" date="2023-03" db="EMBL/GenBank/DDBJ databases">
        <title>YIM 152171 draft genome.</title>
        <authorList>
            <person name="Yang Z."/>
        </authorList>
    </citation>
    <scope>NUCLEOTIDE SEQUENCE [LARGE SCALE GENOMIC DNA]</scope>
    <source>
        <strain evidence="10 11">YIM 152171</strain>
    </source>
</reference>
<evidence type="ECO:0000256" key="5">
    <source>
        <dbReference type="ARBA" id="ARBA00022840"/>
    </source>
</evidence>
<dbReference type="EC" id="2.7.4.25" evidence="8"/>
<dbReference type="Pfam" id="PF02224">
    <property type="entry name" value="Cytidylate_kin"/>
    <property type="match status" value="1"/>
</dbReference>
<dbReference type="SUPFAM" id="SSF52540">
    <property type="entry name" value="P-loop containing nucleoside triphosphate hydrolases"/>
    <property type="match status" value="1"/>
</dbReference>
<evidence type="ECO:0000313" key="11">
    <source>
        <dbReference type="Proteomes" id="UP001301140"/>
    </source>
</evidence>
<comment type="catalytic activity">
    <reaction evidence="6 8">
        <text>dCMP + ATP = dCDP + ADP</text>
        <dbReference type="Rhea" id="RHEA:25094"/>
        <dbReference type="ChEBI" id="CHEBI:30616"/>
        <dbReference type="ChEBI" id="CHEBI:57566"/>
        <dbReference type="ChEBI" id="CHEBI:58593"/>
        <dbReference type="ChEBI" id="CHEBI:456216"/>
        <dbReference type="EC" id="2.7.4.25"/>
    </reaction>
</comment>
<dbReference type="InterPro" id="IPR011994">
    <property type="entry name" value="Cytidylate_kinase_dom"/>
</dbReference>
<evidence type="ECO:0000313" key="10">
    <source>
        <dbReference type="EMBL" id="MDF1587246.1"/>
    </source>
</evidence>
<dbReference type="HAMAP" id="MF_00238">
    <property type="entry name" value="Cytidyl_kinase_type1"/>
    <property type="match status" value="1"/>
</dbReference>
<dbReference type="CDD" id="cd02020">
    <property type="entry name" value="CMPK"/>
    <property type="match status" value="1"/>
</dbReference>
<proteinExistence type="inferred from homology"/>
<keyword evidence="11" id="KW-1185">Reference proteome</keyword>
<comment type="caution">
    <text evidence="10">The sequence shown here is derived from an EMBL/GenBank/DDBJ whole genome shotgun (WGS) entry which is preliminary data.</text>
</comment>
<keyword evidence="2 8" id="KW-0808">Transferase</keyword>
<dbReference type="GO" id="GO:0005737">
    <property type="term" value="C:cytoplasm"/>
    <property type="evidence" value="ECO:0007669"/>
    <property type="project" value="UniProtKB-SubCell"/>
</dbReference>
<sequence length="227" mass="24181">MSGPLVIAVDGPAASGKSTVARRLAAHFGLAFLDTGLLYRAVARRMIDRHLDPGDALAAAGEAEALVPEDVDERRLRGEGVGQGASKVAVVPAVRAALLPFQRRIATSGRGAVLAGRDVGTVICPDATCKLYVTASVAERARRRFEELRGRGEAPIYERVLEELIERDRRDQARSVAPLRIADDALTLDTTRLDADASFAEAVRLVSGQLSGHVDAAGRPQAQPRTD</sequence>
<dbReference type="GO" id="GO:0036431">
    <property type="term" value="F:dCMP kinase activity"/>
    <property type="evidence" value="ECO:0007669"/>
    <property type="project" value="InterPro"/>
</dbReference>
<evidence type="ECO:0000256" key="3">
    <source>
        <dbReference type="ARBA" id="ARBA00022741"/>
    </source>
</evidence>
<dbReference type="InterPro" id="IPR027417">
    <property type="entry name" value="P-loop_NTPase"/>
</dbReference>
<comment type="catalytic activity">
    <reaction evidence="7 8">
        <text>CMP + ATP = CDP + ADP</text>
        <dbReference type="Rhea" id="RHEA:11600"/>
        <dbReference type="ChEBI" id="CHEBI:30616"/>
        <dbReference type="ChEBI" id="CHEBI:58069"/>
        <dbReference type="ChEBI" id="CHEBI:60377"/>
        <dbReference type="ChEBI" id="CHEBI:456216"/>
        <dbReference type="EC" id="2.7.4.25"/>
    </reaction>
</comment>
<evidence type="ECO:0000256" key="7">
    <source>
        <dbReference type="ARBA" id="ARBA00048478"/>
    </source>
</evidence>
<evidence type="ECO:0000259" key="9">
    <source>
        <dbReference type="Pfam" id="PF02224"/>
    </source>
</evidence>
<dbReference type="Gene3D" id="3.40.50.300">
    <property type="entry name" value="P-loop containing nucleotide triphosphate hydrolases"/>
    <property type="match status" value="1"/>
</dbReference>
<dbReference type="NCBIfam" id="TIGR00017">
    <property type="entry name" value="cmk"/>
    <property type="match status" value="1"/>
</dbReference>
<organism evidence="10 11">
    <name type="scientific">Marinimicrococcus flavescens</name>
    <dbReference type="NCBI Taxonomy" id="3031815"/>
    <lineage>
        <taxon>Bacteria</taxon>
        <taxon>Pseudomonadati</taxon>
        <taxon>Pseudomonadota</taxon>
        <taxon>Alphaproteobacteria</taxon>
        <taxon>Geminicoccales</taxon>
        <taxon>Geminicoccaceae</taxon>
        <taxon>Marinimicrococcus</taxon>
    </lineage>
</organism>
<dbReference type="EMBL" id="JARGEQ010000126">
    <property type="protein sequence ID" value="MDF1587246.1"/>
    <property type="molecule type" value="Genomic_DNA"/>
</dbReference>
<comment type="similarity">
    <text evidence="1 8">Belongs to the cytidylate kinase family. Type 1 subfamily.</text>
</comment>
<evidence type="ECO:0000256" key="1">
    <source>
        <dbReference type="ARBA" id="ARBA00009427"/>
    </source>
</evidence>
<evidence type="ECO:0000256" key="8">
    <source>
        <dbReference type="HAMAP-Rule" id="MF_00238"/>
    </source>
</evidence>
<accession>A0AAP4D7G6</accession>
<comment type="subcellular location">
    <subcellularLocation>
        <location evidence="8">Cytoplasm</location>
    </subcellularLocation>
</comment>
<dbReference type="GO" id="GO:0006220">
    <property type="term" value="P:pyrimidine nucleotide metabolic process"/>
    <property type="evidence" value="ECO:0007669"/>
    <property type="project" value="UniProtKB-UniRule"/>
</dbReference>
<dbReference type="Proteomes" id="UP001301140">
    <property type="component" value="Unassembled WGS sequence"/>
</dbReference>
<dbReference type="GO" id="GO:0005524">
    <property type="term" value="F:ATP binding"/>
    <property type="evidence" value="ECO:0007669"/>
    <property type="project" value="UniProtKB-UniRule"/>
</dbReference>
<evidence type="ECO:0000256" key="2">
    <source>
        <dbReference type="ARBA" id="ARBA00022679"/>
    </source>
</evidence>
<keyword evidence="4 8" id="KW-0418">Kinase</keyword>
<evidence type="ECO:0000256" key="4">
    <source>
        <dbReference type="ARBA" id="ARBA00022777"/>
    </source>
</evidence>
<protein>
    <recommendedName>
        <fullName evidence="8">Cytidylate kinase</fullName>
        <shortName evidence="8">CK</shortName>
        <ecNumber evidence="8">2.7.4.25</ecNumber>
    </recommendedName>
    <alternativeName>
        <fullName evidence="8">Cytidine monophosphate kinase</fullName>
        <shortName evidence="8">CMP kinase</shortName>
    </alternativeName>
</protein>
<gene>
    <name evidence="8 10" type="primary">cmk</name>
    <name evidence="10" type="ORF">PZ740_12745</name>
</gene>
<evidence type="ECO:0000256" key="6">
    <source>
        <dbReference type="ARBA" id="ARBA00047615"/>
    </source>
</evidence>
<feature type="domain" description="Cytidylate kinase" evidence="9">
    <location>
        <begin position="7"/>
        <end position="203"/>
    </location>
</feature>
<keyword evidence="8" id="KW-0963">Cytoplasm</keyword>
<keyword evidence="5 8" id="KW-0067">ATP-binding</keyword>
<feature type="binding site" evidence="8">
    <location>
        <begin position="11"/>
        <end position="19"/>
    </location>
    <ligand>
        <name>ATP</name>
        <dbReference type="ChEBI" id="CHEBI:30616"/>
    </ligand>
</feature>
<keyword evidence="3 8" id="KW-0547">Nucleotide-binding</keyword>
<dbReference type="InterPro" id="IPR003136">
    <property type="entry name" value="Cytidylate_kin"/>
</dbReference>
<dbReference type="AlphaFoldDB" id="A0AAP4D7G6"/>
<name>A0AAP4D7G6_9PROT</name>